<feature type="compositionally biased region" description="Low complexity" evidence="6">
    <location>
        <begin position="70"/>
        <end position="89"/>
    </location>
</feature>
<keyword evidence="1 4" id="KW-0238">DNA-binding</keyword>
<dbReference type="InterPro" id="IPR009057">
    <property type="entry name" value="Homeodomain-like_sf"/>
</dbReference>
<dbReference type="Pfam" id="PF24818">
    <property type="entry name" value="PH_TRF2_HOY1"/>
    <property type="match status" value="1"/>
</dbReference>
<comment type="caution">
    <text evidence="8">The sequence shown here is derived from an EMBL/GenBank/DDBJ whole genome shotgun (WGS) entry which is preliminary data.</text>
</comment>
<dbReference type="PANTHER" id="PTHR46255">
    <property type="entry name" value="SHORT STATURE HOMEOBOX"/>
    <property type="match status" value="1"/>
</dbReference>
<evidence type="ECO:0000256" key="5">
    <source>
        <dbReference type="RuleBase" id="RU000682"/>
    </source>
</evidence>
<evidence type="ECO:0000256" key="4">
    <source>
        <dbReference type="PROSITE-ProRule" id="PRU00108"/>
    </source>
</evidence>
<dbReference type="PROSITE" id="PS50071">
    <property type="entry name" value="HOMEOBOX_2"/>
    <property type="match status" value="1"/>
</dbReference>
<evidence type="ECO:0000313" key="9">
    <source>
        <dbReference type="Proteomes" id="UP000242875"/>
    </source>
</evidence>
<evidence type="ECO:0000256" key="2">
    <source>
        <dbReference type="ARBA" id="ARBA00023155"/>
    </source>
</evidence>
<keyword evidence="3 4" id="KW-0539">Nucleus</keyword>
<dbReference type="EMBL" id="MVBO01000084">
    <property type="protein sequence ID" value="OZJ03465.1"/>
    <property type="molecule type" value="Genomic_DNA"/>
</dbReference>
<dbReference type="InterPro" id="IPR052631">
    <property type="entry name" value="Paired_homeobox_Bicoid"/>
</dbReference>
<dbReference type="InterPro" id="IPR001356">
    <property type="entry name" value="HD"/>
</dbReference>
<feature type="compositionally biased region" description="Low complexity" evidence="6">
    <location>
        <begin position="51"/>
        <end position="60"/>
    </location>
</feature>
<dbReference type="Pfam" id="PF00046">
    <property type="entry name" value="Homeodomain"/>
    <property type="match status" value="1"/>
</dbReference>
<name>A0A261XYL9_9FUNG</name>
<feature type="compositionally biased region" description="Basic and acidic residues" evidence="6">
    <location>
        <begin position="147"/>
        <end position="163"/>
    </location>
</feature>
<sequence length="622" mass="69403">MSVHSMARVGEPPLKKKYIGVSLANPYESDYSTPPLVRSFSDTVEYTKYCESSKSSSTDSDGGEEHDQQPPISMSSSTTTSEPTSPSSTLKRKRTRANPEQLAVLENTFAENSSPTSRMREHLAAQLGMSERSIQIWFQNRRAKLKVNERKAHQHPVDGEKKTRQPPNMFPFRPPITPFTHPHPHKTQRAYSEGVLTTSKQAVPMPAYPPYTAGVPAPTNMVTATKSHLHVGVPMVPGVWPPQPYVHAQPPNSPIPSKNHMSPSQRASAPPNTPYIHHSPPIIKSALTKRLTRPSTSRVSMSPRKDTPLNQSLRDEQEDPGSVLSIDTINVGSWRRMMRTSNDLICYYHLGQRKLRWHVQDGASQFRMEFSFEAVTSLEMIDIDAMYACIEIDLNESPMFFMKGPSNKPSTAIKKSSAQQKPKWVQCGDFTEGKQATKFFHHTLTGLAQPLRQQLLEITRQDKGMHRVSRISYPPSSPYHHPDGQPMRYLSVPPTPMYLPHALPNVPSEFMMIQEPIRRAASVPHIGDWNPLPFGVPPTPSPLSLSIQAGFFAEPPAPSTLPTPFEQAGLETEVDKEQVQEQEGQADADADAQSHPAPVPGTEAEPDLTSEFTFNESDFFYP</sequence>
<dbReference type="PROSITE" id="PS00027">
    <property type="entry name" value="HOMEOBOX_1"/>
    <property type="match status" value="1"/>
</dbReference>
<dbReference type="Proteomes" id="UP000242875">
    <property type="component" value="Unassembled WGS sequence"/>
</dbReference>
<dbReference type="PANTHER" id="PTHR46255:SF3">
    <property type="entry name" value="HOMEOBOX DOMAIN-CONTAINING PROTEIN"/>
    <property type="match status" value="1"/>
</dbReference>
<dbReference type="PRINTS" id="PR00031">
    <property type="entry name" value="HTHREPRESSR"/>
</dbReference>
<evidence type="ECO:0000256" key="1">
    <source>
        <dbReference type="ARBA" id="ARBA00023125"/>
    </source>
</evidence>
<feature type="region of interest" description="Disordered" evidence="6">
    <location>
        <begin position="571"/>
        <end position="622"/>
    </location>
</feature>
<evidence type="ECO:0000256" key="3">
    <source>
        <dbReference type="ARBA" id="ARBA00023242"/>
    </source>
</evidence>
<evidence type="ECO:0000313" key="8">
    <source>
        <dbReference type="EMBL" id="OZJ03465.1"/>
    </source>
</evidence>
<evidence type="ECO:0000259" key="7">
    <source>
        <dbReference type="PROSITE" id="PS50071"/>
    </source>
</evidence>
<feature type="region of interest" description="Disordered" evidence="6">
    <location>
        <begin position="247"/>
        <end position="320"/>
    </location>
</feature>
<accession>A0A261XYL9</accession>
<feature type="domain" description="Homeobox" evidence="7">
    <location>
        <begin position="88"/>
        <end position="148"/>
    </location>
</feature>
<dbReference type="SMART" id="SM00389">
    <property type="entry name" value="HOX"/>
    <property type="match status" value="1"/>
</dbReference>
<dbReference type="GO" id="GO:0000981">
    <property type="term" value="F:DNA-binding transcription factor activity, RNA polymerase II-specific"/>
    <property type="evidence" value="ECO:0007669"/>
    <property type="project" value="InterPro"/>
</dbReference>
<keyword evidence="2 4" id="KW-0371">Homeobox</keyword>
<keyword evidence="9" id="KW-1185">Reference proteome</keyword>
<organism evidence="8 9">
    <name type="scientific">Bifiguratus adelaidae</name>
    <dbReference type="NCBI Taxonomy" id="1938954"/>
    <lineage>
        <taxon>Eukaryota</taxon>
        <taxon>Fungi</taxon>
        <taxon>Fungi incertae sedis</taxon>
        <taxon>Mucoromycota</taxon>
        <taxon>Mucoromycotina</taxon>
        <taxon>Endogonomycetes</taxon>
        <taxon>Endogonales</taxon>
        <taxon>Endogonales incertae sedis</taxon>
        <taxon>Bifiguratus</taxon>
    </lineage>
</organism>
<reference evidence="8 9" key="1">
    <citation type="journal article" date="2017" name="Mycologia">
        <title>Bifiguratus adelaidae, gen. et sp. nov., a new member of Mucoromycotina in endophytic and soil-dwelling habitats.</title>
        <authorList>
            <person name="Torres-Cruz T.J."/>
            <person name="Billingsley Tobias T.L."/>
            <person name="Almatruk M."/>
            <person name="Hesse C."/>
            <person name="Kuske C.R."/>
            <person name="Desiro A."/>
            <person name="Benucci G.M."/>
            <person name="Bonito G."/>
            <person name="Stajich J.E."/>
            <person name="Dunlap C."/>
            <person name="Arnold A.E."/>
            <person name="Porras-Alfaro A."/>
        </authorList>
    </citation>
    <scope>NUCLEOTIDE SEQUENCE [LARGE SCALE GENOMIC DNA]</scope>
    <source>
        <strain evidence="8 9">AZ0501</strain>
    </source>
</reference>
<evidence type="ECO:0000256" key="6">
    <source>
        <dbReference type="SAM" id="MobiDB-lite"/>
    </source>
</evidence>
<dbReference type="OrthoDB" id="6159439at2759"/>
<dbReference type="InterPro" id="IPR000047">
    <property type="entry name" value="HTH_motif"/>
</dbReference>
<protein>
    <recommendedName>
        <fullName evidence="7">Homeobox domain-containing protein</fullName>
    </recommendedName>
</protein>
<dbReference type="GO" id="GO:0005634">
    <property type="term" value="C:nucleus"/>
    <property type="evidence" value="ECO:0007669"/>
    <property type="project" value="UniProtKB-SubCell"/>
</dbReference>
<dbReference type="InterPro" id="IPR057939">
    <property type="entry name" value="TRF2_HOY1_PH"/>
</dbReference>
<dbReference type="SUPFAM" id="SSF46689">
    <property type="entry name" value="Homeodomain-like"/>
    <property type="match status" value="1"/>
</dbReference>
<dbReference type="InterPro" id="IPR017970">
    <property type="entry name" value="Homeobox_CS"/>
</dbReference>
<feature type="DNA-binding region" description="Homeobox" evidence="4">
    <location>
        <begin position="90"/>
        <end position="149"/>
    </location>
</feature>
<feature type="region of interest" description="Disordered" evidence="6">
    <location>
        <begin position="147"/>
        <end position="168"/>
    </location>
</feature>
<dbReference type="Gene3D" id="1.10.10.60">
    <property type="entry name" value="Homeodomain-like"/>
    <property type="match status" value="1"/>
</dbReference>
<feature type="compositionally biased region" description="Polar residues" evidence="6">
    <location>
        <begin position="255"/>
        <end position="267"/>
    </location>
</feature>
<comment type="subcellular location">
    <subcellularLocation>
        <location evidence="4 5">Nucleus</location>
    </subcellularLocation>
</comment>
<gene>
    <name evidence="8" type="ORF">BZG36_02725</name>
</gene>
<dbReference type="CDD" id="cd00086">
    <property type="entry name" value="homeodomain"/>
    <property type="match status" value="1"/>
</dbReference>
<feature type="region of interest" description="Disordered" evidence="6">
    <location>
        <begin position="51"/>
        <end position="101"/>
    </location>
</feature>
<proteinExistence type="predicted"/>
<dbReference type="AlphaFoldDB" id="A0A261XYL9"/>
<dbReference type="GO" id="GO:1990837">
    <property type="term" value="F:sequence-specific double-stranded DNA binding"/>
    <property type="evidence" value="ECO:0007669"/>
    <property type="project" value="TreeGrafter"/>
</dbReference>